<protein>
    <submittedName>
        <fullName evidence="1">Uncharacterized protein</fullName>
    </submittedName>
</protein>
<organism evidence="1 2">
    <name type="scientific">Theropithecus gelada</name>
    <name type="common">Gelada baboon</name>
    <dbReference type="NCBI Taxonomy" id="9565"/>
    <lineage>
        <taxon>Eukaryota</taxon>
        <taxon>Metazoa</taxon>
        <taxon>Chordata</taxon>
        <taxon>Craniata</taxon>
        <taxon>Vertebrata</taxon>
        <taxon>Euteleostomi</taxon>
        <taxon>Mammalia</taxon>
        <taxon>Eutheria</taxon>
        <taxon>Euarchontoglires</taxon>
        <taxon>Primates</taxon>
        <taxon>Haplorrhini</taxon>
        <taxon>Catarrhini</taxon>
        <taxon>Cercopithecidae</taxon>
        <taxon>Cercopithecinae</taxon>
        <taxon>Theropithecus</taxon>
    </lineage>
</organism>
<reference evidence="1" key="1">
    <citation type="submission" date="2018-05" db="EMBL/GenBank/DDBJ databases">
        <title>Whole genome of Theropithecus gelada.</title>
        <authorList>
            <person name="Chiou K.L."/>
            <person name="Snyder-Mackler N."/>
        </authorList>
    </citation>
    <scope>NUCLEOTIDE SEQUENCE [LARGE SCALE GENOMIC DNA]</scope>
</reference>
<dbReference type="Proteomes" id="UP000694411">
    <property type="component" value="Chromosome 14"/>
</dbReference>
<accession>A0A8D2E6M1</accession>
<dbReference type="Ensembl" id="ENSTGET00000002838.1">
    <property type="protein sequence ID" value="ENSTGEP00000002282.1"/>
    <property type="gene ID" value="ENSTGEG00000002016.1"/>
</dbReference>
<dbReference type="AlphaFoldDB" id="A0A8D2E6M1"/>
<reference evidence="1" key="2">
    <citation type="submission" date="2025-08" db="UniProtKB">
        <authorList>
            <consortium name="Ensembl"/>
        </authorList>
    </citation>
    <scope>IDENTIFICATION</scope>
</reference>
<keyword evidence="2" id="KW-1185">Reference proteome</keyword>
<sequence length="67" mass="7445">MNILFIVQVHQFCLGIKLGTEITELNLQYYYRNVFCGLGAVAHACTPSTLGGRDGWITRSGDRDRPG</sequence>
<evidence type="ECO:0000313" key="1">
    <source>
        <dbReference type="Ensembl" id="ENSTGEP00000002282.1"/>
    </source>
</evidence>
<name>A0A8D2E6M1_THEGE</name>
<proteinExistence type="predicted"/>
<evidence type="ECO:0000313" key="2">
    <source>
        <dbReference type="Proteomes" id="UP000694411"/>
    </source>
</evidence>
<reference evidence="1" key="3">
    <citation type="submission" date="2025-09" db="UniProtKB">
        <authorList>
            <consortium name="Ensembl"/>
        </authorList>
    </citation>
    <scope>IDENTIFICATION</scope>
</reference>